<dbReference type="OrthoDB" id="899at2759"/>
<dbReference type="Pfam" id="PF02172">
    <property type="entry name" value="KIX"/>
    <property type="match status" value="1"/>
</dbReference>
<dbReference type="SUPFAM" id="SSF47040">
    <property type="entry name" value="Kix domain of CBP (creb binding protein)"/>
    <property type="match status" value="1"/>
</dbReference>
<dbReference type="PANTHER" id="PTHR13808">
    <property type="entry name" value="CBP/P300-RELATED"/>
    <property type="match status" value="1"/>
</dbReference>
<keyword evidence="8" id="KW-0805">Transcription regulation</keyword>
<dbReference type="PROSITE" id="PS50134">
    <property type="entry name" value="ZF_TAZ"/>
    <property type="match status" value="1"/>
</dbReference>
<dbReference type="PROSITE" id="PS50896">
    <property type="entry name" value="LISH"/>
    <property type="match status" value="1"/>
</dbReference>
<dbReference type="InterPro" id="IPR003101">
    <property type="entry name" value="KIX_dom"/>
</dbReference>
<dbReference type="PROSITE" id="PS50952">
    <property type="entry name" value="KIX"/>
    <property type="match status" value="1"/>
</dbReference>
<dbReference type="PANTHER" id="PTHR13808:SF1">
    <property type="entry name" value="HISTONE ACETYLTRANSFERASE"/>
    <property type="match status" value="1"/>
</dbReference>
<dbReference type="InterPro" id="IPR000197">
    <property type="entry name" value="Znf_TAZ"/>
</dbReference>
<dbReference type="InterPro" id="IPR035898">
    <property type="entry name" value="TAZ_dom_sf"/>
</dbReference>
<keyword evidence="10" id="KW-0539">Nucleus</keyword>
<dbReference type="Proteomes" id="UP000580250">
    <property type="component" value="Unassembled WGS sequence"/>
</dbReference>
<comment type="subcellular location">
    <subcellularLocation>
        <location evidence="1">Nucleus</location>
    </subcellularLocation>
</comment>
<dbReference type="InterPro" id="IPR006594">
    <property type="entry name" value="LisH"/>
</dbReference>
<dbReference type="GO" id="GO:0045944">
    <property type="term" value="P:positive regulation of transcription by RNA polymerase II"/>
    <property type="evidence" value="ECO:0007669"/>
    <property type="project" value="TreeGrafter"/>
</dbReference>
<dbReference type="Gene3D" id="1.20.1020.10">
    <property type="entry name" value="TAZ domain"/>
    <property type="match status" value="1"/>
</dbReference>
<dbReference type="InterPro" id="IPR013178">
    <property type="entry name" value="Histone_AcTrfase_Rtt109/CBP"/>
</dbReference>
<reference evidence="15 16" key="1">
    <citation type="submission" date="2020-08" db="EMBL/GenBank/DDBJ databases">
        <authorList>
            <person name="Koutsovoulos G."/>
            <person name="Danchin GJ E."/>
        </authorList>
    </citation>
    <scope>NUCLEOTIDE SEQUENCE [LARGE SCALE GENOMIC DNA]</scope>
</reference>
<evidence type="ECO:0000256" key="8">
    <source>
        <dbReference type="ARBA" id="ARBA00023015"/>
    </source>
</evidence>
<comment type="catalytic activity">
    <reaction evidence="11">
        <text>L-lysyl-[protein] + acetyl-CoA = N(6)-acetyl-L-lysyl-[protein] + CoA + H(+)</text>
        <dbReference type="Rhea" id="RHEA:45948"/>
        <dbReference type="Rhea" id="RHEA-COMP:9752"/>
        <dbReference type="Rhea" id="RHEA-COMP:10731"/>
        <dbReference type="ChEBI" id="CHEBI:15378"/>
        <dbReference type="ChEBI" id="CHEBI:29969"/>
        <dbReference type="ChEBI" id="CHEBI:57287"/>
        <dbReference type="ChEBI" id="CHEBI:57288"/>
        <dbReference type="ChEBI" id="CHEBI:61930"/>
        <dbReference type="EC" id="2.3.1.48"/>
    </reaction>
</comment>
<dbReference type="GO" id="GO:0004402">
    <property type="term" value="F:histone acetyltransferase activity"/>
    <property type="evidence" value="ECO:0007669"/>
    <property type="project" value="InterPro"/>
</dbReference>
<feature type="domain" description="TAZ-type" evidence="13">
    <location>
        <begin position="68"/>
        <end position="153"/>
    </location>
</feature>
<evidence type="ECO:0000256" key="1">
    <source>
        <dbReference type="ARBA" id="ARBA00004123"/>
    </source>
</evidence>
<accession>A0A6V7TXQ4</accession>
<evidence type="ECO:0000256" key="4">
    <source>
        <dbReference type="ARBA" id="ARBA00022723"/>
    </source>
</evidence>
<evidence type="ECO:0000256" key="2">
    <source>
        <dbReference type="ARBA" id="ARBA00013184"/>
    </source>
</evidence>
<evidence type="ECO:0000256" key="9">
    <source>
        <dbReference type="ARBA" id="ARBA00023163"/>
    </source>
</evidence>
<dbReference type="EC" id="2.3.1.48" evidence="2"/>
<keyword evidence="5 12" id="KW-0863">Zinc-finger</keyword>
<sequence length="330" mass="38035">MEWALNPPTNIQSVINFLGSNGYYRTLGVFMEEINKANPVQQPPEPPILPRQQLPTQPYVSSVLQPQDPEKRKLILQQLVLLLHAHKCQQIEKSNPHHRCELPYCSVMKGVLVHMVKCTSGRKCPFAHCASSRQIISHWKNCTKEDCPVCNPVKKYTHQGGFTALEQGQPQMEQQPIQQPVDDIGQNQAINTPQQRAINNILNELFDEYNSEDQSSFVYFSSVNFSVSLGDLYLPKSPVYIRDWHALIPINMRSYLIKKLIKAVYFTTSPFVMHIQPSKDHIYYALNEEKNIFEKASSKQIYLNLIAESIYEIQQGLRGKKKYRTEIDME</sequence>
<feature type="zinc finger region" description="TAZ-type" evidence="12">
    <location>
        <begin position="68"/>
        <end position="153"/>
    </location>
</feature>
<keyword evidence="4 12" id="KW-0479">Metal-binding</keyword>
<evidence type="ECO:0000256" key="6">
    <source>
        <dbReference type="ARBA" id="ARBA00022833"/>
    </source>
</evidence>
<feature type="domain" description="KIX" evidence="14">
    <location>
        <begin position="239"/>
        <end position="318"/>
    </location>
</feature>
<dbReference type="Gene3D" id="1.10.246.20">
    <property type="entry name" value="Coactivator CBP, KIX domain"/>
    <property type="match status" value="1"/>
</dbReference>
<keyword evidence="3" id="KW-0808">Transferase</keyword>
<evidence type="ECO:0000259" key="14">
    <source>
        <dbReference type="PROSITE" id="PS50952"/>
    </source>
</evidence>
<dbReference type="InterPro" id="IPR036529">
    <property type="entry name" value="KIX_dom_sf"/>
</dbReference>
<evidence type="ECO:0000256" key="7">
    <source>
        <dbReference type="ARBA" id="ARBA00022853"/>
    </source>
</evidence>
<evidence type="ECO:0000313" key="16">
    <source>
        <dbReference type="Proteomes" id="UP000580250"/>
    </source>
</evidence>
<keyword evidence="7" id="KW-0156">Chromatin regulator</keyword>
<evidence type="ECO:0000256" key="5">
    <source>
        <dbReference type="ARBA" id="ARBA00022771"/>
    </source>
</evidence>
<evidence type="ECO:0000256" key="3">
    <source>
        <dbReference type="ARBA" id="ARBA00022679"/>
    </source>
</evidence>
<evidence type="ECO:0000313" key="15">
    <source>
        <dbReference type="EMBL" id="CAD2138390.1"/>
    </source>
</evidence>
<gene>
    <name evidence="15" type="ORF">MENT_LOCUS5793</name>
</gene>
<dbReference type="EMBL" id="CAJEWN010000021">
    <property type="protein sequence ID" value="CAD2138390.1"/>
    <property type="molecule type" value="Genomic_DNA"/>
</dbReference>
<dbReference type="SMART" id="SM00551">
    <property type="entry name" value="ZnF_TAZ"/>
    <property type="match status" value="1"/>
</dbReference>
<dbReference type="AlphaFoldDB" id="A0A6V7TXQ4"/>
<dbReference type="SUPFAM" id="SSF57933">
    <property type="entry name" value="TAZ domain"/>
    <property type="match status" value="1"/>
</dbReference>
<organism evidence="15 16">
    <name type="scientific">Meloidogyne enterolobii</name>
    <name type="common">Root-knot nematode worm</name>
    <name type="synonym">Meloidogyne mayaguensis</name>
    <dbReference type="NCBI Taxonomy" id="390850"/>
    <lineage>
        <taxon>Eukaryota</taxon>
        <taxon>Metazoa</taxon>
        <taxon>Ecdysozoa</taxon>
        <taxon>Nematoda</taxon>
        <taxon>Chromadorea</taxon>
        <taxon>Rhabditida</taxon>
        <taxon>Tylenchina</taxon>
        <taxon>Tylenchomorpha</taxon>
        <taxon>Tylenchoidea</taxon>
        <taxon>Meloidogynidae</taxon>
        <taxon>Meloidogyninae</taxon>
        <taxon>Meloidogyne</taxon>
    </lineage>
</organism>
<keyword evidence="9" id="KW-0804">Transcription</keyword>
<dbReference type="GO" id="GO:0031490">
    <property type="term" value="F:chromatin DNA binding"/>
    <property type="evidence" value="ECO:0007669"/>
    <property type="project" value="TreeGrafter"/>
</dbReference>
<dbReference type="GO" id="GO:0005634">
    <property type="term" value="C:nucleus"/>
    <property type="evidence" value="ECO:0007669"/>
    <property type="project" value="UniProtKB-SubCell"/>
</dbReference>
<evidence type="ECO:0000256" key="11">
    <source>
        <dbReference type="ARBA" id="ARBA00048017"/>
    </source>
</evidence>
<dbReference type="GO" id="GO:0005667">
    <property type="term" value="C:transcription regulator complex"/>
    <property type="evidence" value="ECO:0007669"/>
    <property type="project" value="TreeGrafter"/>
</dbReference>
<dbReference type="GO" id="GO:0000123">
    <property type="term" value="C:histone acetyltransferase complex"/>
    <property type="evidence" value="ECO:0007669"/>
    <property type="project" value="TreeGrafter"/>
</dbReference>
<protein>
    <recommendedName>
        <fullName evidence="2">histone acetyltransferase</fullName>
        <ecNumber evidence="2">2.3.1.48</ecNumber>
    </recommendedName>
</protein>
<keyword evidence="6 12" id="KW-0862">Zinc</keyword>
<evidence type="ECO:0000256" key="10">
    <source>
        <dbReference type="ARBA" id="ARBA00023242"/>
    </source>
</evidence>
<evidence type="ECO:0000259" key="13">
    <source>
        <dbReference type="PROSITE" id="PS50134"/>
    </source>
</evidence>
<comment type="caution">
    <text evidence="15">The sequence shown here is derived from an EMBL/GenBank/DDBJ whole genome shotgun (WGS) entry which is preliminary data.</text>
</comment>
<dbReference type="GO" id="GO:0003713">
    <property type="term" value="F:transcription coactivator activity"/>
    <property type="evidence" value="ECO:0007669"/>
    <property type="project" value="TreeGrafter"/>
</dbReference>
<dbReference type="Pfam" id="PF02135">
    <property type="entry name" value="zf-TAZ"/>
    <property type="match status" value="1"/>
</dbReference>
<dbReference type="GO" id="GO:0008270">
    <property type="term" value="F:zinc ion binding"/>
    <property type="evidence" value="ECO:0007669"/>
    <property type="project" value="UniProtKB-KW"/>
</dbReference>
<name>A0A6V7TXQ4_MELEN</name>
<proteinExistence type="predicted"/>
<evidence type="ECO:0000256" key="12">
    <source>
        <dbReference type="PROSITE-ProRule" id="PRU00203"/>
    </source>
</evidence>